<keyword evidence="1" id="KW-0597">Phosphoprotein</keyword>
<dbReference type="CDD" id="cd04458">
    <property type="entry name" value="CSP_CDS"/>
    <property type="match status" value="1"/>
</dbReference>
<dbReference type="AlphaFoldDB" id="A0A6G7YCU3"/>
<keyword evidence="3" id="KW-0812">Transmembrane</keyword>
<dbReference type="PANTHER" id="PTHR12962">
    <property type="entry name" value="CALCIUM-REGULATED HEAT STABLE PROTEIN CRHSP-24-RELATED"/>
    <property type="match status" value="1"/>
</dbReference>
<evidence type="ECO:0000313" key="6">
    <source>
        <dbReference type="Proteomes" id="UP000502035"/>
    </source>
</evidence>
<dbReference type="GO" id="GO:0005737">
    <property type="term" value="C:cytoplasm"/>
    <property type="evidence" value="ECO:0007669"/>
    <property type="project" value="UniProtKB-SubCell"/>
</dbReference>
<dbReference type="Pfam" id="PF00313">
    <property type="entry name" value="CSD"/>
    <property type="match status" value="1"/>
</dbReference>
<dbReference type="RefSeq" id="WP_166314963.1">
    <property type="nucleotide sequence ID" value="NZ_CP049866.1"/>
</dbReference>
<dbReference type="InterPro" id="IPR012340">
    <property type="entry name" value="NA-bd_OB-fold"/>
</dbReference>
<dbReference type="EMBL" id="CP049866">
    <property type="protein sequence ID" value="QIK74642.1"/>
    <property type="molecule type" value="Genomic_DNA"/>
</dbReference>
<name>A0A6G7YCU3_9ACTN</name>
<organism evidence="5 6">
    <name type="scientific">Nocardioides piscis</name>
    <dbReference type="NCBI Taxonomy" id="2714938"/>
    <lineage>
        <taxon>Bacteria</taxon>
        <taxon>Bacillati</taxon>
        <taxon>Actinomycetota</taxon>
        <taxon>Actinomycetes</taxon>
        <taxon>Propionibacteriales</taxon>
        <taxon>Nocardioidaceae</taxon>
        <taxon>Nocardioides</taxon>
    </lineage>
</organism>
<sequence length="203" mass="21999">MTSDDSVGRQQGVLADWNDDRGFGFISPASGGPRVFVHVSAFPRSRRPVTGCEVSYAELRDERNRARASDVKYLGAVSSRHAGASGLPLALLASTLFFAILVGLLVLDELPLTLLAAYGLFSAVAFLVYGADKAAAEQGRWRTSESTLHTIALMGGWPGALVARRVFRHKTTKQPFRTIFWLTVIANCVALAWFVHDAPLALP</sequence>
<accession>A0A6G7YCU3</accession>
<dbReference type="InterPro" id="IPR019844">
    <property type="entry name" value="CSD_CS"/>
</dbReference>
<evidence type="ECO:0000259" key="4">
    <source>
        <dbReference type="PROSITE" id="PS51857"/>
    </source>
</evidence>
<evidence type="ECO:0000313" key="5">
    <source>
        <dbReference type="EMBL" id="QIK74642.1"/>
    </source>
</evidence>
<dbReference type="InterPro" id="IPR002059">
    <property type="entry name" value="CSP_DNA-bd"/>
</dbReference>
<evidence type="ECO:0000256" key="1">
    <source>
        <dbReference type="ARBA" id="ARBA00022553"/>
    </source>
</evidence>
<keyword evidence="6" id="KW-1185">Reference proteome</keyword>
<feature type="transmembrane region" description="Helical" evidence="3">
    <location>
        <begin position="179"/>
        <end position="196"/>
    </location>
</feature>
<dbReference type="Pfam" id="PF06961">
    <property type="entry name" value="DUF1294"/>
    <property type="match status" value="1"/>
</dbReference>
<evidence type="ECO:0000256" key="2">
    <source>
        <dbReference type="RuleBase" id="RU000408"/>
    </source>
</evidence>
<dbReference type="PROSITE" id="PS51857">
    <property type="entry name" value="CSD_2"/>
    <property type="match status" value="1"/>
</dbReference>
<evidence type="ECO:0000256" key="3">
    <source>
        <dbReference type="SAM" id="Phobius"/>
    </source>
</evidence>
<dbReference type="InterPro" id="IPR011129">
    <property type="entry name" value="CSD"/>
</dbReference>
<reference evidence="5 6" key="1">
    <citation type="submission" date="2020-03" db="EMBL/GenBank/DDBJ databases">
        <title>Nocardioides sp. nov., isolated from fish.</title>
        <authorList>
            <person name="Hyun D.-W."/>
            <person name="Bae J.-W."/>
        </authorList>
    </citation>
    <scope>NUCLEOTIDE SEQUENCE [LARGE SCALE GENOMIC DNA]</scope>
    <source>
        <strain evidence="5 6">HDW12A</strain>
    </source>
</reference>
<keyword evidence="3" id="KW-0472">Membrane</keyword>
<feature type="transmembrane region" description="Helical" evidence="3">
    <location>
        <begin position="87"/>
        <end position="107"/>
    </location>
</feature>
<proteinExistence type="predicted"/>
<dbReference type="Proteomes" id="UP000502035">
    <property type="component" value="Chromosome"/>
</dbReference>
<dbReference type="GO" id="GO:0043488">
    <property type="term" value="P:regulation of mRNA stability"/>
    <property type="evidence" value="ECO:0007669"/>
    <property type="project" value="TreeGrafter"/>
</dbReference>
<protein>
    <submittedName>
        <fullName evidence="5">DUF1294 domain-containing protein</fullName>
    </submittedName>
</protein>
<dbReference type="GO" id="GO:0003730">
    <property type="term" value="F:mRNA 3'-UTR binding"/>
    <property type="evidence" value="ECO:0007669"/>
    <property type="project" value="TreeGrafter"/>
</dbReference>
<dbReference type="InterPro" id="IPR052069">
    <property type="entry name" value="Ca-reg_mRNA-binding_domain"/>
</dbReference>
<feature type="transmembrane region" description="Helical" evidence="3">
    <location>
        <begin position="114"/>
        <end position="131"/>
    </location>
</feature>
<keyword evidence="3" id="KW-1133">Transmembrane helix</keyword>
<feature type="domain" description="CSD" evidence="4">
    <location>
        <begin position="9"/>
        <end position="73"/>
    </location>
</feature>
<dbReference type="KEGG" id="npi:G7071_03555"/>
<dbReference type="SUPFAM" id="SSF50249">
    <property type="entry name" value="Nucleic acid-binding proteins"/>
    <property type="match status" value="1"/>
</dbReference>
<dbReference type="SMART" id="SM00357">
    <property type="entry name" value="CSP"/>
    <property type="match status" value="1"/>
</dbReference>
<dbReference type="Gene3D" id="2.40.50.140">
    <property type="entry name" value="Nucleic acid-binding proteins"/>
    <property type="match status" value="1"/>
</dbReference>
<dbReference type="InterPro" id="IPR010718">
    <property type="entry name" value="DUF1294"/>
</dbReference>
<gene>
    <name evidence="5" type="ORF">G7071_03555</name>
</gene>
<comment type="subcellular location">
    <subcellularLocation>
        <location evidence="2">Cytoplasm</location>
    </subcellularLocation>
</comment>
<dbReference type="PROSITE" id="PS00352">
    <property type="entry name" value="CSD_1"/>
    <property type="match status" value="1"/>
</dbReference>
<dbReference type="PANTHER" id="PTHR12962:SF1">
    <property type="entry name" value="COLD SHOCK DOMAIN-CONTAINING PROTEIN CG9705"/>
    <property type="match status" value="1"/>
</dbReference>